<organism evidence="1 2">
    <name type="scientific">Piscinibacter sakaiensis</name>
    <name type="common">Ideonella sakaiensis</name>
    <dbReference type="NCBI Taxonomy" id="1547922"/>
    <lineage>
        <taxon>Bacteria</taxon>
        <taxon>Pseudomonadati</taxon>
        <taxon>Pseudomonadota</taxon>
        <taxon>Betaproteobacteria</taxon>
        <taxon>Burkholderiales</taxon>
        <taxon>Sphaerotilaceae</taxon>
        <taxon>Piscinibacter</taxon>
    </lineage>
</organism>
<evidence type="ECO:0000313" key="1">
    <source>
        <dbReference type="EMBL" id="GAP37737.1"/>
    </source>
</evidence>
<accession>A0A0K8P523</accession>
<reference evidence="1 2" key="2">
    <citation type="journal article" date="2016" name="Science">
        <title>A bacterium that degrades and assimilates poly(ethylene terephthalate).</title>
        <authorList>
            <person name="Yoshida S."/>
            <person name="Hiraga K."/>
            <person name="Takehana T."/>
            <person name="Taniguchi I."/>
            <person name="Yamaji H."/>
            <person name="Maeda Y."/>
            <person name="Toyohara K."/>
            <person name="Miyamoto K."/>
            <person name="Kimura Y."/>
            <person name="Oda K."/>
        </authorList>
    </citation>
    <scope>NUCLEOTIDE SEQUENCE [LARGE SCALE GENOMIC DNA]</scope>
    <source>
        <strain evidence="2">NBRC 110686 / TISTR 2288 / 201-F6</strain>
    </source>
</reference>
<name>A0A0K8P523_PISS1</name>
<evidence type="ECO:0000313" key="2">
    <source>
        <dbReference type="Proteomes" id="UP000037660"/>
    </source>
</evidence>
<dbReference type="EMBL" id="BBYR01000056">
    <property type="protein sequence ID" value="GAP37737.1"/>
    <property type="molecule type" value="Genomic_DNA"/>
</dbReference>
<sequence>MELPNALSPRSGAFRAAIVAFVDARREAKLKRDEKAGTAASRYDPDVWLADAARRAPQLQAATHVAKATHPDARGSNLHVAPDKLPQHAEIGSHSLGHAFAEDVVGAGALGVFKFLQLEVEGRRLLDWMLLGDEDLQHALHPDPAVARAWMAAFCALVREAGPPRSHGLAKQVYWLVGDDPSNDDDFHLLQPMFSSSLAQALHASVQEIFGDDAKAARQAKRDRAPHEGTFFEYRALAMRKLGGSKPQNISQLNSERGGNNLLLASLPPLWRELAGLSMFGQRSAIECLPRLAEVRTLLGRLVTCLRDAAGKTMETRIERERIERALGWQLPVFFEMVQARHEAGWTRSPLCELPLCEQLWLDPERTELPPREDSLEEDLAFNEAFASGHWADEVAERFSRWLNGSLRDHGITAVGDVEFRHWARQALVDVAWPMSMQRRASGKATA</sequence>
<proteinExistence type="predicted"/>
<dbReference type="RefSeq" id="WP_054021653.1">
    <property type="nucleotide sequence ID" value="NZ_BBYR01000056.1"/>
</dbReference>
<dbReference type="AlphaFoldDB" id="A0A0K8P523"/>
<gene>
    <name evidence="1" type="ORF">ISF6_3682</name>
</gene>
<keyword evidence="2" id="KW-1185">Reference proteome</keyword>
<dbReference type="Pfam" id="PF09611">
    <property type="entry name" value="Cas_Csy1"/>
    <property type="match status" value="1"/>
</dbReference>
<comment type="caution">
    <text evidence="1">The sequence shown here is derived from an EMBL/GenBank/DDBJ whole genome shotgun (WGS) entry which is preliminary data.</text>
</comment>
<protein>
    <submittedName>
        <fullName evidence="1">CRISPR-associated protein, Csy1 family</fullName>
    </submittedName>
</protein>
<dbReference type="InterPro" id="IPR013397">
    <property type="entry name" value="CRISPR-assoc_prot_Csy1"/>
</dbReference>
<reference evidence="2" key="1">
    <citation type="submission" date="2015-07" db="EMBL/GenBank/DDBJ databases">
        <title>Discovery of a poly(ethylene terephthalate assimilation.</title>
        <authorList>
            <person name="Yoshida S."/>
            <person name="Hiraga K."/>
            <person name="Takehana T."/>
            <person name="Taniguchi I."/>
            <person name="Yamaji H."/>
            <person name="Maeda Y."/>
            <person name="Toyohara K."/>
            <person name="Miyamoto K."/>
            <person name="Kimura Y."/>
            <person name="Oda K."/>
        </authorList>
    </citation>
    <scope>NUCLEOTIDE SEQUENCE [LARGE SCALE GENOMIC DNA]</scope>
    <source>
        <strain evidence="2">NBRC 110686 / TISTR 2288 / 201-F6</strain>
    </source>
</reference>
<dbReference type="Proteomes" id="UP000037660">
    <property type="component" value="Unassembled WGS sequence"/>
</dbReference>
<dbReference type="OrthoDB" id="9815616at2"/>
<dbReference type="NCBIfam" id="TIGR02564">
    <property type="entry name" value="cas_Csy1"/>
    <property type="match status" value="1"/>
</dbReference>
<dbReference type="STRING" id="1547922.ISF6_3682"/>